<organism evidence="1 2">
    <name type="scientific">Bacteroides fragilis</name>
    <dbReference type="NCBI Taxonomy" id="817"/>
    <lineage>
        <taxon>Bacteria</taxon>
        <taxon>Pseudomonadati</taxon>
        <taxon>Bacteroidota</taxon>
        <taxon>Bacteroidia</taxon>
        <taxon>Bacteroidales</taxon>
        <taxon>Bacteroidaceae</taxon>
        <taxon>Bacteroides</taxon>
    </lineage>
</organism>
<dbReference type="CDD" id="cd13120">
    <property type="entry name" value="BF2867_like_N"/>
    <property type="match status" value="1"/>
</dbReference>
<accession>A0AAE6K8A3</accession>
<evidence type="ECO:0000313" key="2">
    <source>
        <dbReference type="Proteomes" id="UP000036847"/>
    </source>
</evidence>
<dbReference type="Pfam" id="PF13149">
    <property type="entry name" value="Mfa_like_1"/>
    <property type="match status" value="1"/>
</dbReference>
<gene>
    <name evidence="1" type="ORF">EC80_023370</name>
</gene>
<dbReference type="Proteomes" id="UP000036847">
    <property type="component" value="Plasmid pBFS01_1"/>
</dbReference>
<dbReference type="RefSeq" id="WP_080720271.1">
    <property type="nucleotide sequence ID" value="NZ_CP036540.1"/>
</dbReference>
<dbReference type="CDD" id="cd13121">
    <property type="entry name" value="BF2867_like_C"/>
    <property type="match status" value="1"/>
</dbReference>
<sequence length="262" mass="29008">MNKIVNSFLFSLCCFLASCGNSDDPVAESSTMHITSCYVVNNNTLSENLSSPIGLYITTVDNKPYGDSYRNYASLVHGNWMMNAPVYVENKGLVYSYYPYSESDTSPIVSLDMTKQVDLLYVKKPIEIGSGSASLSIQLSHALSQIVVSVEGEEISSLSLTSSPVSGNFNICTGAFEELSTGEMTSYSNKILLVPHLCNQADLKIRLKGGKEYTYAISDMDYVQGESYTYKFKLTENREQLQITSVTVENWVTGSVFEDYLK</sequence>
<dbReference type="AlphaFoldDB" id="A0AAE6K8A3"/>
<proteinExistence type="predicted"/>
<dbReference type="InterPro" id="IPR042278">
    <property type="entry name" value="Mfa-like_1_N"/>
</dbReference>
<dbReference type="InterPro" id="IPR025049">
    <property type="entry name" value="Mfa-like_1"/>
</dbReference>
<dbReference type="Gene3D" id="2.60.40.2620">
    <property type="entry name" value="Fimbrillin-like"/>
    <property type="match status" value="1"/>
</dbReference>
<evidence type="ECO:0000313" key="1">
    <source>
        <dbReference type="EMBL" id="QCQ47738.1"/>
    </source>
</evidence>
<geneLocation type="plasmid" evidence="1 2">
    <name>pBFS01_1</name>
</geneLocation>
<reference evidence="1 2" key="1">
    <citation type="submission" date="2019-03" db="EMBL/GenBank/DDBJ databases">
        <title>Complete genome assembly of MDR B. fragilis.</title>
        <authorList>
            <person name="Sydenham T.V."/>
            <person name="Hasman H."/>
            <person name="Justesen U.S."/>
        </authorList>
    </citation>
    <scope>NUCLEOTIDE SEQUENCE [LARGE SCALE GENOMIC DNA]</scope>
    <source>
        <strain evidence="1 2">DCMSKEJBY0001B</strain>
        <plasmid evidence="1 2">pBFS01_1</plasmid>
    </source>
</reference>
<keyword evidence="1" id="KW-0614">Plasmid</keyword>
<name>A0AAE6K8A3_BACFG</name>
<dbReference type="EMBL" id="CP036547">
    <property type="protein sequence ID" value="QCQ47738.1"/>
    <property type="molecule type" value="Genomic_DNA"/>
</dbReference>
<protein>
    <submittedName>
        <fullName evidence="1">Fimbrillin family protein</fullName>
    </submittedName>
</protein>
<dbReference type="Gene3D" id="2.60.40.2630">
    <property type="match status" value="1"/>
</dbReference>
<dbReference type="PROSITE" id="PS51257">
    <property type="entry name" value="PROKAR_LIPOPROTEIN"/>
    <property type="match status" value="1"/>
</dbReference>